<evidence type="ECO:0000313" key="4">
    <source>
        <dbReference type="EMBL" id="PWQ93334.1"/>
    </source>
</evidence>
<dbReference type="GO" id="GO:0004803">
    <property type="term" value="F:transposase activity"/>
    <property type="evidence" value="ECO:0007669"/>
    <property type="project" value="InterPro"/>
</dbReference>
<dbReference type="Pfam" id="PF01548">
    <property type="entry name" value="DEDD_Tnp_IS110"/>
    <property type="match status" value="1"/>
</dbReference>
<dbReference type="InterPro" id="IPR047650">
    <property type="entry name" value="Transpos_IS110"/>
</dbReference>
<keyword evidence="1" id="KW-0175">Coiled coil</keyword>
<dbReference type="OrthoDB" id="5289737at2"/>
<gene>
    <name evidence="4" type="ORF">DKW60_17665</name>
</gene>
<evidence type="ECO:0000256" key="1">
    <source>
        <dbReference type="SAM" id="Coils"/>
    </source>
</evidence>
<dbReference type="PANTHER" id="PTHR33055:SF3">
    <property type="entry name" value="PUTATIVE TRANSPOSASE FOR IS117-RELATED"/>
    <property type="match status" value="1"/>
</dbReference>
<organism evidence="4 5">
    <name type="scientific">Leucothrix pacifica</name>
    <dbReference type="NCBI Taxonomy" id="1247513"/>
    <lineage>
        <taxon>Bacteria</taxon>
        <taxon>Pseudomonadati</taxon>
        <taxon>Pseudomonadota</taxon>
        <taxon>Gammaproteobacteria</taxon>
        <taxon>Thiotrichales</taxon>
        <taxon>Thiotrichaceae</taxon>
        <taxon>Leucothrix</taxon>
    </lineage>
</organism>
<dbReference type="RefSeq" id="WP_109838992.1">
    <property type="nucleotide sequence ID" value="NZ_QGKM01000062.1"/>
</dbReference>
<accession>A0A317C3Z2</accession>
<feature type="domain" description="Transposase IS116/IS110/IS902 C-terminal" evidence="3">
    <location>
        <begin position="212"/>
        <end position="292"/>
    </location>
</feature>
<dbReference type="NCBIfam" id="NF033542">
    <property type="entry name" value="transpos_IS110"/>
    <property type="match status" value="1"/>
</dbReference>
<protein>
    <submittedName>
        <fullName evidence="4">IS110 family transposase</fullName>
    </submittedName>
</protein>
<evidence type="ECO:0000259" key="2">
    <source>
        <dbReference type="Pfam" id="PF01548"/>
    </source>
</evidence>
<dbReference type="InterPro" id="IPR003346">
    <property type="entry name" value="Transposase_20"/>
</dbReference>
<comment type="caution">
    <text evidence="4">The sequence shown here is derived from an EMBL/GenBank/DDBJ whole genome shotgun (WGS) entry which is preliminary data.</text>
</comment>
<dbReference type="Pfam" id="PF02371">
    <property type="entry name" value="Transposase_20"/>
    <property type="match status" value="1"/>
</dbReference>
<dbReference type="GO" id="GO:0006313">
    <property type="term" value="P:DNA transposition"/>
    <property type="evidence" value="ECO:0007669"/>
    <property type="project" value="InterPro"/>
</dbReference>
<feature type="domain" description="Transposase IS110-like N-terminal" evidence="2">
    <location>
        <begin position="7"/>
        <end position="145"/>
    </location>
</feature>
<feature type="coiled-coil region" evidence="1">
    <location>
        <begin position="187"/>
        <end position="214"/>
    </location>
</feature>
<proteinExistence type="predicted"/>
<dbReference type="EMBL" id="QGKM01000062">
    <property type="protein sequence ID" value="PWQ93334.1"/>
    <property type="molecule type" value="Genomic_DNA"/>
</dbReference>
<keyword evidence="5" id="KW-1185">Reference proteome</keyword>
<dbReference type="AlphaFoldDB" id="A0A317C3Z2"/>
<reference evidence="4 5" key="1">
    <citation type="submission" date="2018-05" db="EMBL/GenBank/DDBJ databases">
        <title>Leucothrix arctica sp. nov., isolated from Arctic seawater.</title>
        <authorList>
            <person name="Choi A."/>
            <person name="Baek K."/>
        </authorList>
    </citation>
    <scope>NUCLEOTIDE SEQUENCE [LARGE SCALE GENOMIC DNA]</scope>
    <source>
        <strain evidence="4 5">JCM 18388</strain>
    </source>
</reference>
<name>A0A317C3Z2_9GAMM</name>
<evidence type="ECO:0000259" key="3">
    <source>
        <dbReference type="Pfam" id="PF02371"/>
    </source>
</evidence>
<sequence>MKRNVFGVDIAKQVFQIHWVDTDTGEMHSEQVKRAGFLPWFANQPDSDIGMEACGGAHHWARRLIAMGHTVSLLPARQVKPFITGNKNDVADARGIWTAMQQPGMKTVAVKTEDQQAVLSLHRMREQLVKFRTSQINGLRGLLAEFGEVMPKGRAALKQQLPDCFARLSERVPVFLLESLREQWSRIHELDSEIKQLEKRLQEWLKQNEAGQRIAKVPGVGLLTATALIATMGDPKTFHSGREFAAWLGLVPRQTGTGGRIQLHGISKRGDTYLRTLLIHGARSVMAHNKQSDNWLARLQQRRPNNVALVAQANKMARTVWALLAHGRDYQSEWLPA</sequence>
<dbReference type="InterPro" id="IPR002525">
    <property type="entry name" value="Transp_IS110-like_N"/>
</dbReference>
<evidence type="ECO:0000313" key="5">
    <source>
        <dbReference type="Proteomes" id="UP000245539"/>
    </source>
</evidence>
<dbReference type="Proteomes" id="UP000245539">
    <property type="component" value="Unassembled WGS sequence"/>
</dbReference>
<dbReference type="GO" id="GO:0003677">
    <property type="term" value="F:DNA binding"/>
    <property type="evidence" value="ECO:0007669"/>
    <property type="project" value="InterPro"/>
</dbReference>
<dbReference type="PANTHER" id="PTHR33055">
    <property type="entry name" value="TRANSPOSASE FOR INSERTION SEQUENCE ELEMENT IS1111A"/>
    <property type="match status" value="1"/>
</dbReference>